<dbReference type="Gene3D" id="3.10.520.10">
    <property type="entry name" value="ApbE-like domains"/>
    <property type="match status" value="1"/>
</dbReference>
<dbReference type="SUPFAM" id="SSF143631">
    <property type="entry name" value="ApbE-like"/>
    <property type="match status" value="1"/>
</dbReference>
<dbReference type="RefSeq" id="WP_214419151.1">
    <property type="nucleotide sequence ID" value="NZ_CP075546.1"/>
</dbReference>
<dbReference type="PIRSF" id="PIRSF006421">
    <property type="entry name" value="UCP006421"/>
    <property type="match status" value="1"/>
</dbReference>
<dbReference type="AlphaFoldDB" id="A0A8E7EJ81"/>
<evidence type="ECO:0000256" key="1">
    <source>
        <dbReference type="HAMAP-Rule" id="MF_01079"/>
    </source>
</evidence>
<dbReference type="NCBIfam" id="NF003324">
    <property type="entry name" value="PRK04334.1-4"/>
    <property type="match status" value="1"/>
</dbReference>
<accession>A0A8E7EJ81</accession>
<protein>
    <recommendedName>
        <fullName evidence="1">UPF0280 protein KHC33_13535</fullName>
    </recommendedName>
</protein>
<dbReference type="InterPro" id="IPR007183">
    <property type="entry name" value="UPF0280"/>
</dbReference>
<dbReference type="EMBL" id="CP075546">
    <property type="protein sequence ID" value="QVV88336.1"/>
    <property type="molecule type" value="Genomic_DNA"/>
</dbReference>
<dbReference type="HAMAP" id="MF_01079">
    <property type="entry name" value="UPF0280"/>
    <property type="match status" value="1"/>
</dbReference>
<dbReference type="KEGG" id="mrtj:KHC33_13535"/>
<comment type="similarity">
    <text evidence="1">Belongs to the UPF0280 family.</text>
</comment>
<proteinExistence type="inferred from homology"/>
<sequence length="246" mass="26137">MTLRHHFELRETIATILADDNQYIDAACEGIRQARFEIEKYIIRDPFFATSYEPIPIPVGPDIIRRMGDAAQNAGVGPMASVAGAVADAGVRAAKIAGSAYCVVDNGGDIALISDRPIRVGLYAGDSPLSGKYAFLIPPKDEIYGICTSSATVGHSFSFGSADSVTVFSQDPILADAVATSVCNSLSLSDQSSLEDICEEIDGIYAVFGETSIIWGEIPPLVRAEKREDLITAGGLGFIRQGSNEV</sequence>
<evidence type="ECO:0000313" key="3">
    <source>
        <dbReference type="Proteomes" id="UP000680656"/>
    </source>
</evidence>
<reference evidence="2 3" key="1">
    <citation type="submission" date="2021-05" db="EMBL/GenBank/DDBJ databases">
        <title>A novel Methanospirillum isolate from a pyrite-forming mixed culture.</title>
        <authorList>
            <person name="Bunk B."/>
            <person name="Sproer C."/>
            <person name="Spring S."/>
            <person name="Pester M."/>
        </authorList>
    </citation>
    <scope>NUCLEOTIDE SEQUENCE [LARGE SCALE GENOMIC DNA]</scope>
    <source>
        <strain evidence="2 3">J.3.6.1-F.2.7.3</strain>
    </source>
</reference>
<dbReference type="GeneID" id="65098225"/>
<keyword evidence="3" id="KW-1185">Reference proteome</keyword>
<name>A0A8E7EJ81_9EURY</name>
<dbReference type="InterPro" id="IPR037456">
    <property type="entry name" value="MA1715-like"/>
</dbReference>
<dbReference type="Proteomes" id="UP000680656">
    <property type="component" value="Chromosome"/>
</dbReference>
<evidence type="ECO:0000313" key="2">
    <source>
        <dbReference type="EMBL" id="QVV88336.1"/>
    </source>
</evidence>
<gene>
    <name evidence="2" type="ORF">KHC33_13535</name>
</gene>
<dbReference type="InterPro" id="IPR003374">
    <property type="entry name" value="ApbE-like_sf"/>
</dbReference>
<organism evidence="2 3">
    <name type="scientific">Methanospirillum purgamenti</name>
    <dbReference type="NCBI Taxonomy" id="2834276"/>
    <lineage>
        <taxon>Archaea</taxon>
        <taxon>Methanobacteriati</taxon>
        <taxon>Methanobacteriota</taxon>
        <taxon>Stenosarchaea group</taxon>
        <taxon>Methanomicrobia</taxon>
        <taxon>Methanomicrobiales</taxon>
        <taxon>Methanospirillaceae</taxon>
        <taxon>Methanospirillum</taxon>
    </lineage>
</organism>